<dbReference type="EMBL" id="WKLC01000663">
    <property type="protein sequence ID" value="MSE16339.1"/>
    <property type="molecule type" value="Genomic_DNA"/>
</dbReference>
<accession>A0A7X2SWR1</accession>
<dbReference type="AlphaFoldDB" id="A0A7X2SWR1"/>
<organism evidence="1 2">
    <name type="scientific">Enterobacter agglomerans</name>
    <name type="common">Erwinia herbicola</name>
    <name type="synonym">Pantoea agglomerans</name>
    <dbReference type="NCBI Taxonomy" id="549"/>
    <lineage>
        <taxon>Bacteria</taxon>
        <taxon>Pseudomonadati</taxon>
        <taxon>Pseudomonadota</taxon>
        <taxon>Gammaproteobacteria</taxon>
        <taxon>Enterobacterales</taxon>
        <taxon>Erwiniaceae</taxon>
        <taxon>Pantoea</taxon>
        <taxon>Pantoea agglomerans group</taxon>
    </lineage>
</organism>
<reference evidence="1 2" key="1">
    <citation type="submission" date="2019-11" db="EMBL/GenBank/DDBJ databases">
        <title>Draft Genome Sequence of Plant Growth-Promoting Rhizosphere-Associated Bacteria.</title>
        <authorList>
            <person name="Vasilyev I.Y."/>
            <person name="Radchenko V."/>
            <person name="Ilnitskaya E.V."/>
        </authorList>
    </citation>
    <scope>NUCLEOTIDE SEQUENCE [LARGE SCALE GENOMIC DNA]</scope>
    <source>
        <strain evidence="1 2">VRA_MhP_f</strain>
    </source>
</reference>
<name>A0A7X2SWR1_ENTAG</name>
<comment type="caution">
    <text evidence="1">The sequence shown here is derived from an EMBL/GenBank/DDBJ whole genome shotgun (WGS) entry which is preliminary data.</text>
</comment>
<dbReference type="Proteomes" id="UP000461948">
    <property type="component" value="Unassembled WGS sequence"/>
</dbReference>
<evidence type="ECO:0000313" key="2">
    <source>
        <dbReference type="Proteomes" id="UP000461948"/>
    </source>
</evidence>
<sequence length="71" mass="8090">MSLRPISVTSEERRLHHPMKIHAISQTLPHARYQRCPQCDTLFSLPDVKSHQSAHYIAGYSARHAEGAGRR</sequence>
<proteinExistence type="predicted"/>
<gene>
    <name evidence="1" type="ORF">GKC49_14800</name>
</gene>
<protein>
    <submittedName>
        <fullName evidence="1">Uncharacterized protein</fullName>
    </submittedName>
</protein>
<evidence type="ECO:0000313" key="1">
    <source>
        <dbReference type="EMBL" id="MSE16339.1"/>
    </source>
</evidence>